<dbReference type="AlphaFoldDB" id="H5U5G9"/>
<dbReference type="EMBL" id="BAFC01000116">
    <property type="protein sequence ID" value="GAB40977.1"/>
    <property type="molecule type" value="Genomic_DNA"/>
</dbReference>
<accession>H5U5G9</accession>
<evidence type="ECO:0000313" key="1">
    <source>
        <dbReference type="EMBL" id="GAB40977.1"/>
    </source>
</evidence>
<protein>
    <submittedName>
        <fullName evidence="1">Uncharacterized protein</fullName>
    </submittedName>
</protein>
<name>H5U5G9_9ACTN</name>
<gene>
    <name evidence="1" type="ORF">GOSPT_118_00540</name>
</gene>
<comment type="caution">
    <text evidence="1">The sequence shown here is derived from an EMBL/GenBank/DDBJ whole genome shotgun (WGS) entry which is preliminary data.</text>
</comment>
<proteinExistence type="predicted"/>
<keyword evidence="2" id="KW-1185">Reference proteome</keyword>
<sequence length="111" mass="11640">MTGPDTDGSVALTYLVDGEECLTAIGLALVCSVPVCDAERFMADHGRHAELPAAWRRRGRRRVSEAAAHTGDQSASSVVRYWADQLGIPTAITVVASASPLLDSGSGGDRD</sequence>
<dbReference type="RefSeq" id="WP_005208083.1">
    <property type="nucleotide sequence ID" value="NZ_BAFC01000116.1"/>
</dbReference>
<organism evidence="1 2">
    <name type="scientific">Gordonia sputi NBRC 100414</name>
    <dbReference type="NCBI Taxonomy" id="1089453"/>
    <lineage>
        <taxon>Bacteria</taxon>
        <taxon>Bacillati</taxon>
        <taxon>Actinomycetota</taxon>
        <taxon>Actinomycetes</taxon>
        <taxon>Mycobacteriales</taxon>
        <taxon>Gordoniaceae</taxon>
        <taxon>Gordonia</taxon>
    </lineage>
</organism>
<evidence type="ECO:0000313" key="2">
    <source>
        <dbReference type="Proteomes" id="UP000005845"/>
    </source>
</evidence>
<dbReference type="Proteomes" id="UP000005845">
    <property type="component" value="Unassembled WGS sequence"/>
</dbReference>
<reference evidence="1 2" key="1">
    <citation type="submission" date="2012-02" db="EMBL/GenBank/DDBJ databases">
        <title>Whole genome shotgun sequence of Gordonia sputi NBRC 100414.</title>
        <authorList>
            <person name="Yoshida I."/>
            <person name="Hosoyama A."/>
            <person name="Tsuchikane K."/>
            <person name="Katsumata H."/>
            <person name="Yamazaki S."/>
            <person name="Fujita N."/>
        </authorList>
    </citation>
    <scope>NUCLEOTIDE SEQUENCE [LARGE SCALE GENOMIC DNA]</scope>
    <source>
        <strain evidence="1 2">NBRC 100414</strain>
    </source>
</reference>